<dbReference type="VEuPathDB" id="AmoebaDB:NfTy_035210"/>
<evidence type="ECO:0000313" key="2">
    <source>
        <dbReference type="Proteomes" id="UP000444721"/>
    </source>
</evidence>
<dbReference type="RefSeq" id="XP_044565300.1">
    <property type="nucleotide sequence ID" value="XM_044703660.1"/>
</dbReference>
<sequence>MIPILFWKETSSTATEVYALGATIDYILPKNNLTELADLRDFVTTKIRNTNARKRATYDEVIERANVMWLSKKDNANLGYDLEKNLFGSKKEFKVSSYFK</sequence>
<accession>A0A6A5BTR3</accession>
<dbReference type="VEuPathDB" id="AmoebaDB:FDP41_013070"/>
<evidence type="ECO:0000313" key="1">
    <source>
        <dbReference type="EMBL" id="KAF0980587.1"/>
    </source>
</evidence>
<dbReference type="Proteomes" id="UP000444721">
    <property type="component" value="Unassembled WGS sequence"/>
</dbReference>
<keyword evidence="2" id="KW-1185">Reference proteome</keyword>
<protein>
    <submittedName>
        <fullName evidence="1">Uncharacterized protein</fullName>
    </submittedName>
</protein>
<gene>
    <name evidence="1" type="ORF">FDP41_013070</name>
</gene>
<dbReference type="EMBL" id="VFQX01000017">
    <property type="protein sequence ID" value="KAF0980587.1"/>
    <property type="molecule type" value="Genomic_DNA"/>
</dbReference>
<proteinExistence type="predicted"/>
<dbReference type="GeneID" id="68120285"/>
<organism evidence="1 2">
    <name type="scientific">Naegleria fowleri</name>
    <name type="common">Brain eating amoeba</name>
    <dbReference type="NCBI Taxonomy" id="5763"/>
    <lineage>
        <taxon>Eukaryota</taxon>
        <taxon>Discoba</taxon>
        <taxon>Heterolobosea</taxon>
        <taxon>Tetramitia</taxon>
        <taxon>Eutetramitia</taxon>
        <taxon>Vahlkampfiidae</taxon>
        <taxon>Naegleria</taxon>
    </lineage>
</organism>
<dbReference type="VEuPathDB" id="AmoebaDB:NF0120380"/>
<reference evidence="1 2" key="1">
    <citation type="journal article" date="2019" name="Sci. Rep.">
        <title>Nanopore sequencing improves the draft genome of the human pathogenic amoeba Naegleria fowleri.</title>
        <authorList>
            <person name="Liechti N."/>
            <person name="Schurch N."/>
            <person name="Bruggmann R."/>
            <person name="Wittwer M."/>
        </authorList>
    </citation>
    <scope>NUCLEOTIDE SEQUENCE [LARGE SCALE GENOMIC DNA]</scope>
    <source>
        <strain evidence="1 2">ATCC 30894</strain>
    </source>
</reference>
<name>A0A6A5BTR3_NAEFO</name>
<dbReference type="AlphaFoldDB" id="A0A6A5BTR3"/>
<comment type="caution">
    <text evidence="1">The sequence shown here is derived from an EMBL/GenBank/DDBJ whole genome shotgun (WGS) entry which is preliminary data.</text>
</comment>